<accession>A0AA38PMY5</accession>
<organism evidence="2 3">
    <name type="scientific">Lentinula raphanica</name>
    <dbReference type="NCBI Taxonomy" id="153919"/>
    <lineage>
        <taxon>Eukaryota</taxon>
        <taxon>Fungi</taxon>
        <taxon>Dikarya</taxon>
        <taxon>Basidiomycota</taxon>
        <taxon>Agaricomycotina</taxon>
        <taxon>Agaricomycetes</taxon>
        <taxon>Agaricomycetidae</taxon>
        <taxon>Agaricales</taxon>
        <taxon>Marasmiineae</taxon>
        <taxon>Omphalotaceae</taxon>
        <taxon>Lentinula</taxon>
    </lineage>
</organism>
<sequence>MLDKVGLLPMSGFQQIRSAYELFIRTDETGWQLSQGFKKTFCRPVTIDFVGVWESMDSVGLLPKRLSTPISNITVRTFRHTLSLDERRTKFRIRHREFGPPLYSENPLDISNSTTTDAREVWFAVIHLHVGGGSVKDNIGHSLGRISLRWMIRECLKANMRIVFRPQRLKEVGLEPSTLYPVVTSRPQPLSGEDRVIESMILKDNPNRCFRAFGVCKTSPNQERGLASDSISSRHLTEEEEELADALSYMYGQFKVCHLAHDNKEPNATASIVFQVCGIVFQTLAEL</sequence>
<evidence type="ECO:0000313" key="3">
    <source>
        <dbReference type="Proteomes" id="UP001163846"/>
    </source>
</evidence>
<reference evidence="2" key="1">
    <citation type="submission" date="2022-08" db="EMBL/GenBank/DDBJ databases">
        <authorList>
            <consortium name="DOE Joint Genome Institute"/>
            <person name="Min B."/>
            <person name="Riley R."/>
            <person name="Sierra-Patev S."/>
            <person name="Naranjo-Ortiz M."/>
            <person name="Looney B."/>
            <person name="Konkel Z."/>
            <person name="Slot J.C."/>
            <person name="Sakamoto Y."/>
            <person name="Steenwyk J.L."/>
            <person name="Rokas A."/>
            <person name="Carro J."/>
            <person name="Camarero S."/>
            <person name="Ferreira P."/>
            <person name="Molpeceres G."/>
            <person name="Ruiz-Duenas F.J."/>
            <person name="Serrano A."/>
            <person name="Henrissat B."/>
            <person name="Drula E."/>
            <person name="Hughes K.W."/>
            <person name="Mata J.L."/>
            <person name="Ishikawa N.K."/>
            <person name="Vargas-Isla R."/>
            <person name="Ushijima S."/>
            <person name="Smith C.A."/>
            <person name="Ahrendt S."/>
            <person name="Andreopoulos W."/>
            <person name="He G."/>
            <person name="Labutti K."/>
            <person name="Lipzen A."/>
            <person name="Ng V."/>
            <person name="Sandor L."/>
            <person name="Barry K."/>
            <person name="Martinez A.T."/>
            <person name="Xiao Y."/>
            <person name="Gibbons J.G."/>
            <person name="Terashima K."/>
            <person name="Hibbett D.S."/>
            <person name="Grigoriev I.V."/>
        </authorList>
    </citation>
    <scope>NUCLEOTIDE SEQUENCE</scope>
    <source>
        <strain evidence="2">TFB9207</strain>
    </source>
</reference>
<protein>
    <recommendedName>
        <fullName evidence="1">T6SS Phospholipase effector Tle1-like catalytic domain-containing protein</fullName>
    </recommendedName>
</protein>
<dbReference type="AlphaFoldDB" id="A0AA38PMY5"/>
<dbReference type="Proteomes" id="UP001163846">
    <property type="component" value="Unassembled WGS sequence"/>
</dbReference>
<dbReference type="InterPro" id="IPR018712">
    <property type="entry name" value="Tle1-like_cat"/>
</dbReference>
<dbReference type="PANTHER" id="PTHR33840">
    <property type="match status" value="1"/>
</dbReference>
<evidence type="ECO:0000259" key="1">
    <source>
        <dbReference type="Pfam" id="PF09994"/>
    </source>
</evidence>
<dbReference type="Pfam" id="PF09994">
    <property type="entry name" value="T6SS_Tle1-like_cat"/>
    <property type="match status" value="1"/>
</dbReference>
<comment type="caution">
    <text evidence="2">The sequence shown here is derived from an EMBL/GenBank/DDBJ whole genome shotgun (WGS) entry which is preliminary data.</text>
</comment>
<dbReference type="EMBL" id="MU805935">
    <property type="protein sequence ID" value="KAJ3845560.1"/>
    <property type="molecule type" value="Genomic_DNA"/>
</dbReference>
<feature type="domain" description="T6SS Phospholipase effector Tle1-like catalytic" evidence="1">
    <location>
        <begin position="1"/>
        <end position="154"/>
    </location>
</feature>
<proteinExistence type="predicted"/>
<name>A0AA38PMY5_9AGAR</name>
<keyword evidence="3" id="KW-1185">Reference proteome</keyword>
<dbReference type="PANTHER" id="PTHR33840:SF2">
    <property type="entry name" value="TLE1 PHOSPHOLIPASE DOMAIN-CONTAINING PROTEIN"/>
    <property type="match status" value="1"/>
</dbReference>
<gene>
    <name evidence="2" type="ORF">F5878DRAFT_668620</name>
</gene>
<evidence type="ECO:0000313" key="2">
    <source>
        <dbReference type="EMBL" id="KAJ3845560.1"/>
    </source>
</evidence>